<evidence type="ECO:0000256" key="8">
    <source>
        <dbReference type="ARBA" id="ARBA00022989"/>
    </source>
</evidence>
<evidence type="ECO:0000256" key="13">
    <source>
        <dbReference type="ARBA" id="ARBA00023166"/>
    </source>
</evidence>
<evidence type="ECO:0000256" key="6">
    <source>
        <dbReference type="ARBA" id="ARBA00022857"/>
    </source>
</evidence>
<evidence type="ECO:0000256" key="18">
    <source>
        <dbReference type="RuleBase" id="RU369120"/>
    </source>
</evidence>
<dbReference type="PANTHER" id="PTHR21257:SF31">
    <property type="entry name" value="DELTA(24(24(1)))-STEROL REDUCTASE ERG4"/>
    <property type="match status" value="1"/>
</dbReference>
<feature type="transmembrane region" description="Helical" evidence="18">
    <location>
        <begin position="348"/>
        <end position="366"/>
    </location>
</feature>
<dbReference type="InterPro" id="IPR018083">
    <property type="entry name" value="Sterol_reductase_CS"/>
</dbReference>
<keyword evidence="8 18" id="KW-1133">Transmembrane helix</keyword>
<keyword evidence="10 18" id="KW-0756">Sterol biosynthesis</keyword>
<evidence type="ECO:0000256" key="17">
    <source>
        <dbReference type="ARBA" id="ARBA00048918"/>
    </source>
</evidence>
<dbReference type="AlphaFoldDB" id="A0A9P4JZA3"/>
<keyword evidence="9 18" id="KW-0560">Oxidoreductase</keyword>
<evidence type="ECO:0000256" key="7">
    <source>
        <dbReference type="ARBA" id="ARBA00022955"/>
    </source>
</evidence>
<dbReference type="Gene3D" id="1.20.120.1630">
    <property type="match status" value="1"/>
</dbReference>
<dbReference type="GO" id="GO:0005789">
    <property type="term" value="C:endoplasmic reticulum membrane"/>
    <property type="evidence" value="ECO:0007669"/>
    <property type="project" value="UniProtKB-SubCell"/>
</dbReference>
<keyword evidence="14 18" id="KW-0753">Steroid metabolism</keyword>
<dbReference type="InterPro" id="IPR001171">
    <property type="entry name" value="ERG24_DHCR-like"/>
</dbReference>
<keyword evidence="6" id="KW-0521">NADP</keyword>
<dbReference type="PROSITE" id="PS01017">
    <property type="entry name" value="STEROL_REDUCT_1"/>
    <property type="match status" value="1"/>
</dbReference>
<keyword evidence="13 18" id="KW-1207">Sterol metabolism</keyword>
<evidence type="ECO:0000256" key="2">
    <source>
        <dbReference type="ARBA" id="ARBA00005402"/>
    </source>
</evidence>
<keyword evidence="4 18" id="KW-0812">Transmembrane</keyword>
<evidence type="ECO:0000256" key="5">
    <source>
        <dbReference type="ARBA" id="ARBA00022824"/>
    </source>
</evidence>
<keyword evidence="12 18" id="KW-0472">Membrane</keyword>
<gene>
    <name evidence="20" type="ORF">GQ43DRAFT_406598</name>
</gene>
<comment type="similarity">
    <text evidence="2 18">Belongs to the ERG4/ERG24 family.</text>
</comment>
<evidence type="ECO:0000256" key="10">
    <source>
        <dbReference type="ARBA" id="ARBA00023011"/>
    </source>
</evidence>
<evidence type="ECO:0000256" key="19">
    <source>
        <dbReference type="SAM" id="MobiDB-lite"/>
    </source>
</evidence>
<comment type="caution">
    <text evidence="20">The sequence shown here is derived from an EMBL/GenBank/DDBJ whole genome shotgun (WGS) entry which is preliminary data.</text>
</comment>
<evidence type="ECO:0000313" key="20">
    <source>
        <dbReference type="EMBL" id="KAF2205924.1"/>
    </source>
</evidence>
<comment type="catalytic activity">
    <reaction evidence="17">
        <text>ergosterol + NADP(+) = ergosta-5,7,22,24(28)-tetraen-3beta-ol + NADPH + H(+)</text>
        <dbReference type="Rhea" id="RHEA:18501"/>
        <dbReference type="ChEBI" id="CHEBI:15378"/>
        <dbReference type="ChEBI" id="CHEBI:16933"/>
        <dbReference type="ChEBI" id="CHEBI:18249"/>
        <dbReference type="ChEBI" id="CHEBI:57783"/>
        <dbReference type="ChEBI" id="CHEBI:58349"/>
        <dbReference type="EC" id="1.3.1.71"/>
    </reaction>
    <physiologicalReaction direction="right-to-left" evidence="17">
        <dbReference type="Rhea" id="RHEA:18503"/>
    </physiologicalReaction>
</comment>
<feature type="transmembrane region" description="Helical" evidence="18">
    <location>
        <begin position="237"/>
        <end position="259"/>
    </location>
</feature>
<feature type="transmembrane region" description="Helical" evidence="18">
    <location>
        <begin position="265"/>
        <end position="289"/>
    </location>
</feature>
<evidence type="ECO:0000256" key="11">
    <source>
        <dbReference type="ARBA" id="ARBA00023098"/>
    </source>
</evidence>
<feature type="transmembrane region" description="Helical" evidence="18">
    <location>
        <begin position="322"/>
        <end position="342"/>
    </location>
</feature>
<feature type="transmembrane region" description="Helical" evidence="18">
    <location>
        <begin position="387"/>
        <end position="412"/>
    </location>
</feature>
<dbReference type="Pfam" id="PF01222">
    <property type="entry name" value="ERG4_ERG24"/>
    <property type="match status" value="1"/>
</dbReference>
<accession>A0A9P4JZA3</accession>
<feature type="transmembrane region" description="Helical" evidence="18">
    <location>
        <begin position="497"/>
        <end position="515"/>
    </location>
</feature>
<protein>
    <recommendedName>
        <fullName evidence="16 18">Delta(24(24(1)))-sterol reductase</fullName>
        <ecNumber evidence="16 18">1.3.1.71</ecNumber>
    </recommendedName>
    <alternativeName>
        <fullName evidence="18">C-24(28) sterol reductase</fullName>
    </alternativeName>
    <alternativeName>
        <fullName evidence="18">Sterol Delta(24(28))-reductase</fullName>
    </alternativeName>
</protein>
<evidence type="ECO:0000256" key="14">
    <source>
        <dbReference type="ARBA" id="ARBA00023221"/>
    </source>
</evidence>
<keyword evidence="11 18" id="KW-0443">Lipid metabolism</keyword>
<feature type="compositionally biased region" description="Polar residues" evidence="19">
    <location>
        <begin position="53"/>
        <end position="62"/>
    </location>
</feature>
<dbReference type="EC" id="1.3.1.71" evidence="16 18"/>
<sequence>MSERVTRSKSGKTPKKPSNPGFIETPARKRNTRKSLFPTDSEESTPEPFPKISDTTEVQVNGNGALKTAGENGSAHTNGHANGHVNGHVNKHTNGHTNGSAQGHAKVKEEVTIEEIFNQTSNPAIDDSGKYEFGGPFGVGAMMIGFPTLMYYMWAGATQYDGKFPTPAEGQSFMDFLQHMWYLVYTHAYPTRRAWTIYWVFLLVQLTFYLVLPGVYRKGKPLPHLGGKQLDYYCSAMWSFYTSIVLGLGLHFSGIFKLYTFVDEFGHIMSVAIISGFLMSCFAYVSALVRGAQLRMSGNPVYDFFMGAELNPRLFGILDFKMFLEVRIPWFILFFLSLGTATLQYERYGYVSGEVCFILLAHYLYANACSKGEHLIITTWDMYYEKLGFMLIFWNMAGVPLSYCHCTLYLALHDPAEYHHPTWVIVLMIASYLGVYYVWDTCNSQKNQFRLEETGLVDERKTFPYFRYGKIHNPQKIATRMGNSILCDGWYGKARKIHYTCDVFFALSWGFITGFNSPFPWFYAAFFTCMIIHRAMRDIERCHERYGEAWEEYTRRVPYLFIPYVF</sequence>
<keyword evidence="7 18" id="KW-0752">Steroid biosynthesis</keyword>
<dbReference type="EMBL" id="ML993848">
    <property type="protein sequence ID" value="KAF2205924.1"/>
    <property type="molecule type" value="Genomic_DNA"/>
</dbReference>
<evidence type="ECO:0000256" key="15">
    <source>
        <dbReference type="ARBA" id="ARBA00029435"/>
    </source>
</evidence>
<proteinExistence type="inferred from homology"/>
<dbReference type="FunFam" id="1.20.120.1630:FF:000003">
    <property type="entry name" value="C-24(28) sterol reductase"/>
    <property type="match status" value="1"/>
</dbReference>
<evidence type="ECO:0000256" key="12">
    <source>
        <dbReference type="ARBA" id="ARBA00023136"/>
    </source>
</evidence>
<comment type="pathway">
    <text evidence="15 18">Steroid metabolism; ergosterol biosynthesis.</text>
</comment>
<feature type="region of interest" description="Disordered" evidence="19">
    <location>
        <begin position="1"/>
        <end position="105"/>
    </location>
</feature>
<evidence type="ECO:0000256" key="4">
    <source>
        <dbReference type="ARBA" id="ARBA00022692"/>
    </source>
</evidence>
<feature type="transmembrane region" description="Helical" evidence="18">
    <location>
        <begin position="133"/>
        <end position="154"/>
    </location>
</feature>
<reference evidence="20" key="1">
    <citation type="journal article" date="2020" name="Stud. Mycol.">
        <title>101 Dothideomycetes genomes: a test case for predicting lifestyles and emergence of pathogens.</title>
        <authorList>
            <person name="Haridas S."/>
            <person name="Albert R."/>
            <person name="Binder M."/>
            <person name="Bloem J."/>
            <person name="Labutti K."/>
            <person name="Salamov A."/>
            <person name="Andreopoulos B."/>
            <person name="Baker S."/>
            <person name="Barry K."/>
            <person name="Bills G."/>
            <person name="Bluhm B."/>
            <person name="Cannon C."/>
            <person name="Castanera R."/>
            <person name="Culley D."/>
            <person name="Daum C."/>
            <person name="Ezra D."/>
            <person name="Gonzalez J."/>
            <person name="Henrissat B."/>
            <person name="Kuo A."/>
            <person name="Liang C."/>
            <person name="Lipzen A."/>
            <person name="Lutzoni F."/>
            <person name="Magnuson J."/>
            <person name="Mondo S."/>
            <person name="Nolan M."/>
            <person name="Ohm R."/>
            <person name="Pangilinan J."/>
            <person name="Park H.-J."/>
            <person name="Ramirez L."/>
            <person name="Alfaro M."/>
            <person name="Sun H."/>
            <person name="Tritt A."/>
            <person name="Yoshinaga Y."/>
            <person name="Zwiers L.-H."/>
            <person name="Turgeon B."/>
            <person name="Goodwin S."/>
            <person name="Spatafora J."/>
            <person name="Crous P."/>
            <person name="Grigoriev I."/>
        </authorList>
    </citation>
    <scope>NUCLEOTIDE SEQUENCE</scope>
    <source>
        <strain evidence="20">ATCC 74209</strain>
    </source>
</reference>
<dbReference type="GO" id="GO:0006696">
    <property type="term" value="P:ergosterol biosynthetic process"/>
    <property type="evidence" value="ECO:0007669"/>
    <property type="project" value="TreeGrafter"/>
</dbReference>
<keyword evidence="21" id="KW-1185">Reference proteome</keyword>
<organism evidence="20 21">
    <name type="scientific">Delitschia confertaspora ATCC 74209</name>
    <dbReference type="NCBI Taxonomy" id="1513339"/>
    <lineage>
        <taxon>Eukaryota</taxon>
        <taxon>Fungi</taxon>
        <taxon>Dikarya</taxon>
        <taxon>Ascomycota</taxon>
        <taxon>Pezizomycotina</taxon>
        <taxon>Dothideomycetes</taxon>
        <taxon>Pleosporomycetidae</taxon>
        <taxon>Pleosporales</taxon>
        <taxon>Delitschiaceae</taxon>
        <taxon>Delitschia</taxon>
    </lineage>
</organism>
<evidence type="ECO:0000256" key="16">
    <source>
        <dbReference type="ARBA" id="ARBA00038892"/>
    </source>
</evidence>
<feature type="transmembrane region" description="Helical" evidence="18">
    <location>
        <begin position="197"/>
        <end position="216"/>
    </location>
</feature>
<evidence type="ECO:0000256" key="9">
    <source>
        <dbReference type="ARBA" id="ARBA00023002"/>
    </source>
</evidence>
<name>A0A9P4JZA3_9PLEO</name>
<evidence type="ECO:0000256" key="1">
    <source>
        <dbReference type="ARBA" id="ARBA00004477"/>
    </source>
</evidence>
<dbReference type="GO" id="GO:0000246">
    <property type="term" value="F:Delta24(24-1) sterol reductase activity"/>
    <property type="evidence" value="ECO:0007669"/>
    <property type="project" value="UniProtKB-EC"/>
</dbReference>
<comment type="subcellular location">
    <subcellularLocation>
        <location evidence="1">Endoplasmic reticulum membrane</location>
        <topology evidence="1">Multi-pass membrane protein</topology>
    </subcellularLocation>
</comment>
<feature type="transmembrane region" description="Helical" evidence="18">
    <location>
        <begin position="418"/>
        <end position="439"/>
    </location>
</feature>
<keyword evidence="3 18" id="KW-0444">Lipid biosynthesis</keyword>
<dbReference type="Proteomes" id="UP000799536">
    <property type="component" value="Unassembled WGS sequence"/>
</dbReference>
<dbReference type="PANTHER" id="PTHR21257">
    <property type="entry name" value="DELTA(14)-STEROL REDUCTASE"/>
    <property type="match status" value="1"/>
</dbReference>
<keyword evidence="5" id="KW-0256">Endoplasmic reticulum</keyword>
<dbReference type="OrthoDB" id="5326588at2759"/>
<evidence type="ECO:0000313" key="21">
    <source>
        <dbReference type="Proteomes" id="UP000799536"/>
    </source>
</evidence>
<evidence type="ECO:0000256" key="3">
    <source>
        <dbReference type="ARBA" id="ARBA00022516"/>
    </source>
</evidence>